<organism evidence="1 2">
    <name type="scientific">Araneus ventricosus</name>
    <name type="common">Orbweaver spider</name>
    <name type="synonym">Epeira ventricosa</name>
    <dbReference type="NCBI Taxonomy" id="182803"/>
    <lineage>
        <taxon>Eukaryota</taxon>
        <taxon>Metazoa</taxon>
        <taxon>Ecdysozoa</taxon>
        <taxon>Arthropoda</taxon>
        <taxon>Chelicerata</taxon>
        <taxon>Arachnida</taxon>
        <taxon>Araneae</taxon>
        <taxon>Araneomorphae</taxon>
        <taxon>Entelegynae</taxon>
        <taxon>Araneoidea</taxon>
        <taxon>Araneidae</taxon>
        <taxon>Araneus</taxon>
    </lineage>
</organism>
<dbReference type="AlphaFoldDB" id="A0A4Y2F7A7"/>
<protein>
    <submittedName>
        <fullName evidence="1">Uncharacterized protein</fullName>
    </submittedName>
</protein>
<dbReference type="Proteomes" id="UP000499080">
    <property type="component" value="Unassembled WGS sequence"/>
</dbReference>
<reference evidence="1 2" key="1">
    <citation type="journal article" date="2019" name="Sci. Rep.">
        <title>Orb-weaving spider Araneus ventricosus genome elucidates the spidroin gene catalogue.</title>
        <authorList>
            <person name="Kono N."/>
            <person name="Nakamura H."/>
            <person name="Ohtoshi R."/>
            <person name="Moran D.A.P."/>
            <person name="Shinohara A."/>
            <person name="Yoshida Y."/>
            <person name="Fujiwara M."/>
            <person name="Mori M."/>
            <person name="Tomita M."/>
            <person name="Arakawa K."/>
        </authorList>
    </citation>
    <scope>NUCLEOTIDE SEQUENCE [LARGE SCALE GENOMIC DNA]</scope>
</reference>
<sequence length="109" mass="12688">MKNLHETNSRRDVKLRSSGLSLYEFRPRCLPTPHRRKNRSVSWASKCICCFTRYGGKYHARQRRPDGISASLTRALPRDLHAWNSDHIPQVRISSDSRIYQATRHGNKA</sequence>
<gene>
    <name evidence="1" type="ORF">AVEN_266394_1</name>
</gene>
<dbReference type="EMBL" id="BGPR01000833">
    <property type="protein sequence ID" value="GBM37293.1"/>
    <property type="molecule type" value="Genomic_DNA"/>
</dbReference>
<evidence type="ECO:0000313" key="2">
    <source>
        <dbReference type="Proteomes" id="UP000499080"/>
    </source>
</evidence>
<proteinExistence type="predicted"/>
<name>A0A4Y2F7A7_ARAVE</name>
<comment type="caution">
    <text evidence="1">The sequence shown here is derived from an EMBL/GenBank/DDBJ whole genome shotgun (WGS) entry which is preliminary data.</text>
</comment>
<accession>A0A4Y2F7A7</accession>
<evidence type="ECO:0000313" key="1">
    <source>
        <dbReference type="EMBL" id="GBM37293.1"/>
    </source>
</evidence>
<keyword evidence="2" id="KW-1185">Reference proteome</keyword>